<sequence>MTGMVCVTPASTVEVVVNGGSVEVMVSLNNTEDVCVGRLKLLGVLLVLVLKLHGGHGSSYSQHNDCLHQFYSVSCVRTFTQPIVTTSVPVATSSIFVTNTVSTFTIVTPPRVLLSETVTITVPTTVATLSPSATISVTSTSTVFSTPPIVGAVITITTTAIERPTNTVTFTLSSTSTILNTFTVTSQVPCQKHSIEARLVSPSVMSNSISNRANNQTFSHKIITSSPAYDVCILDRLDGATGFRLPATLESSLE</sequence>
<dbReference type="VEuPathDB" id="VectorBase:AATE018287"/>
<name>A0A182JHN9_ANOAO</name>
<reference evidence="1" key="1">
    <citation type="submission" date="2022-08" db="UniProtKB">
        <authorList>
            <consortium name="EnsemblMetazoa"/>
        </authorList>
    </citation>
    <scope>IDENTIFICATION</scope>
    <source>
        <strain evidence="1">EBRO</strain>
    </source>
</reference>
<protein>
    <submittedName>
        <fullName evidence="1">Uncharacterized protein</fullName>
    </submittedName>
</protein>
<accession>A0A182JHN9</accession>
<evidence type="ECO:0000313" key="1">
    <source>
        <dbReference type="EnsemblMetazoa" id="AATE018287-PA.1"/>
    </source>
</evidence>
<organism evidence="1">
    <name type="scientific">Anopheles atroparvus</name>
    <name type="common">European mosquito</name>
    <dbReference type="NCBI Taxonomy" id="41427"/>
    <lineage>
        <taxon>Eukaryota</taxon>
        <taxon>Metazoa</taxon>
        <taxon>Ecdysozoa</taxon>
        <taxon>Arthropoda</taxon>
        <taxon>Hexapoda</taxon>
        <taxon>Insecta</taxon>
        <taxon>Pterygota</taxon>
        <taxon>Neoptera</taxon>
        <taxon>Endopterygota</taxon>
        <taxon>Diptera</taxon>
        <taxon>Nematocera</taxon>
        <taxon>Culicoidea</taxon>
        <taxon>Culicidae</taxon>
        <taxon>Anophelinae</taxon>
        <taxon>Anopheles</taxon>
    </lineage>
</organism>
<dbReference type="EnsemblMetazoa" id="AATE018287-RA">
    <property type="protein sequence ID" value="AATE018287-PA.1"/>
    <property type="gene ID" value="AATE018287"/>
</dbReference>
<dbReference type="AlphaFoldDB" id="A0A182JHN9"/>
<proteinExistence type="predicted"/>